<accession>A0AAF0Z1L4</accession>
<dbReference type="InterPro" id="IPR043129">
    <property type="entry name" value="ATPase_NBD"/>
</dbReference>
<dbReference type="Gene3D" id="1.10.10.10">
    <property type="entry name" value="Winged helix-like DNA-binding domain superfamily/Winged helix DNA-binding domain"/>
    <property type="match status" value="1"/>
</dbReference>
<name>A0AAF0Z1L4_9MICO</name>
<proteinExistence type="inferred from homology"/>
<dbReference type="InterPro" id="IPR000600">
    <property type="entry name" value="ROK"/>
</dbReference>
<dbReference type="RefSeq" id="WP_319156011.1">
    <property type="nucleotide sequence ID" value="NZ_CP138359.1"/>
</dbReference>
<comment type="similarity">
    <text evidence="1">Belongs to the ROK (NagC/XylR) family.</text>
</comment>
<evidence type="ECO:0000256" key="2">
    <source>
        <dbReference type="SAM" id="MobiDB-lite"/>
    </source>
</evidence>
<sequence length="420" mass="43574">MRGRVAISGSQSSLREANRALIVDTIKRYGGLTQVELVAATGLSPATISTIVKELLGGGIVDTQNTTRSGRRAQMVTLARRVGLVAGVQFGHRHLKVALGDFGRTIVAEQQMPLPVDHRSDTGLDRAALLVVELLESVGAPIEELLTIGLAVPAPVDVSTGEISVHGIMRGWDGQQLGQVMSERLARPVVVDNDANVAALAEHELGAARGFQDVVYVRASYSTGAGIILNGHLHRGFAGTAGEIGHVQVDPSGSICRCGNRGCLDTVVSSTALLDLLRGSHGDLTLRDLVAKGIAGDLGCRRVLADAGDRIGSVVAMLAGTLNPQLVVVGGELAGAGELVVGPLRQAVLRHIAPNTVAPLQVVAGELGEEAEVTGALLLALRSTEVATHYETISTTPEGSDGTAAAEDLSLTRRTEGDLT</sequence>
<dbReference type="PANTHER" id="PTHR18964">
    <property type="entry name" value="ROK (REPRESSOR, ORF, KINASE) FAMILY"/>
    <property type="match status" value="1"/>
</dbReference>
<dbReference type="AlphaFoldDB" id="A0AAF0Z1L4"/>
<evidence type="ECO:0000256" key="1">
    <source>
        <dbReference type="ARBA" id="ARBA00006479"/>
    </source>
</evidence>
<organism evidence="4 5">
    <name type="scientific">Sanguibacter biliveldensis</name>
    <dbReference type="NCBI Taxonomy" id="3030830"/>
    <lineage>
        <taxon>Bacteria</taxon>
        <taxon>Bacillati</taxon>
        <taxon>Actinomycetota</taxon>
        <taxon>Actinomycetes</taxon>
        <taxon>Micrococcales</taxon>
        <taxon>Sanguibacteraceae</taxon>
        <taxon>Sanguibacter</taxon>
    </lineage>
</organism>
<dbReference type="EMBL" id="CP138359">
    <property type="protein sequence ID" value="WPF81475.1"/>
    <property type="molecule type" value="Genomic_DNA"/>
</dbReference>
<dbReference type="PANTHER" id="PTHR18964:SF173">
    <property type="entry name" value="GLUCOKINASE"/>
    <property type="match status" value="1"/>
</dbReference>
<dbReference type="SUPFAM" id="SSF46785">
    <property type="entry name" value="Winged helix' DNA-binding domain"/>
    <property type="match status" value="1"/>
</dbReference>
<reference evidence="5" key="1">
    <citation type="submission" date="2023-11" db="EMBL/GenBank/DDBJ databases">
        <authorList>
            <person name="Helweg L.P."/>
            <person name="Kiel A."/>
            <person name="Hitz F."/>
            <person name="Ruckert-Reed C."/>
            <person name="Busche T."/>
            <person name="Kaltschmidt B."/>
            <person name="Kaltschmidt C."/>
        </authorList>
    </citation>
    <scope>NUCLEOTIDE SEQUENCE [LARGE SCALE GENOMIC DNA]</scope>
    <source>
        <strain evidence="5">4.1</strain>
    </source>
</reference>
<dbReference type="InterPro" id="IPR036390">
    <property type="entry name" value="WH_DNA-bd_sf"/>
</dbReference>
<gene>
    <name evidence="4" type="ORF">SANBI_002771</name>
</gene>
<feature type="domain" description="HTH marR-type" evidence="3">
    <location>
        <begin position="20"/>
        <end position="72"/>
    </location>
</feature>
<keyword evidence="5" id="KW-1185">Reference proteome</keyword>
<dbReference type="InterPro" id="IPR000835">
    <property type="entry name" value="HTH_MarR-typ"/>
</dbReference>
<dbReference type="Gene3D" id="3.30.420.40">
    <property type="match status" value="2"/>
</dbReference>
<dbReference type="InterPro" id="IPR036388">
    <property type="entry name" value="WH-like_DNA-bd_sf"/>
</dbReference>
<feature type="region of interest" description="Disordered" evidence="2">
    <location>
        <begin position="392"/>
        <end position="420"/>
    </location>
</feature>
<dbReference type="GO" id="GO:0003700">
    <property type="term" value="F:DNA-binding transcription factor activity"/>
    <property type="evidence" value="ECO:0007669"/>
    <property type="project" value="InterPro"/>
</dbReference>
<dbReference type="Proteomes" id="UP001304340">
    <property type="component" value="Chromosome"/>
</dbReference>
<dbReference type="Pfam" id="PF00480">
    <property type="entry name" value="ROK"/>
    <property type="match status" value="1"/>
</dbReference>
<dbReference type="SUPFAM" id="SSF53067">
    <property type="entry name" value="Actin-like ATPase domain"/>
    <property type="match status" value="1"/>
</dbReference>
<evidence type="ECO:0000313" key="4">
    <source>
        <dbReference type="EMBL" id="WPF81475.1"/>
    </source>
</evidence>
<feature type="compositionally biased region" description="Basic and acidic residues" evidence="2">
    <location>
        <begin position="410"/>
        <end position="420"/>
    </location>
</feature>
<evidence type="ECO:0000313" key="5">
    <source>
        <dbReference type="Proteomes" id="UP001304340"/>
    </source>
</evidence>
<dbReference type="Pfam" id="PF12802">
    <property type="entry name" value="MarR_2"/>
    <property type="match status" value="1"/>
</dbReference>
<protein>
    <submittedName>
        <fullName evidence="4">ROK family transcriptional regulator</fullName>
    </submittedName>
</protein>
<dbReference type="KEGG" id="sbil:SANBI_002771"/>
<evidence type="ECO:0000259" key="3">
    <source>
        <dbReference type="Pfam" id="PF12802"/>
    </source>
</evidence>